<evidence type="ECO:0000313" key="2">
    <source>
        <dbReference type="Proteomes" id="UP000253628"/>
    </source>
</evidence>
<evidence type="ECO:0000313" key="1">
    <source>
        <dbReference type="EMBL" id="RBP33616.1"/>
    </source>
</evidence>
<protein>
    <submittedName>
        <fullName evidence="1">Uncharacterized protein</fullName>
    </submittedName>
</protein>
<name>A0A366GXZ2_9BURK</name>
<reference evidence="1 2" key="1">
    <citation type="submission" date="2018-06" db="EMBL/GenBank/DDBJ databases">
        <title>Genomic Encyclopedia of Type Strains, Phase IV (KMG-IV): sequencing the most valuable type-strain genomes for metagenomic binning, comparative biology and taxonomic classification.</title>
        <authorList>
            <person name="Goeker M."/>
        </authorList>
    </citation>
    <scope>NUCLEOTIDE SEQUENCE [LARGE SCALE GENOMIC DNA]</scope>
    <source>
        <strain evidence="1 2">DSM 25520</strain>
    </source>
</reference>
<proteinExistence type="predicted"/>
<dbReference type="Proteomes" id="UP000253628">
    <property type="component" value="Unassembled WGS sequence"/>
</dbReference>
<comment type="caution">
    <text evidence="1">The sequence shown here is derived from an EMBL/GenBank/DDBJ whole genome shotgun (WGS) entry which is preliminary data.</text>
</comment>
<keyword evidence="2" id="KW-1185">Reference proteome</keyword>
<gene>
    <name evidence="1" type="ORF">DFR37_1267</name>
</gene>
<dbReference type="AlphaFoldDB" id="A0A366GXZ2"/>
<accession>A0A366GXZ2</accession>
<dbReference type="Gene3D" id="3.40.50.300">
    <property type="entry name" value="P-loop containing nucleotide triphosphate hydrolases"/>
    <property type="match status" value="1"/>
</dbReference>
<dbReference type="InterPro" id="IPR027417">
    <property type="entry name" value="P-loop_NTPase"/>
</dbReference>
<dbReference type="EMBL" id="QNRQ01000026">
    <property type="protein sequence ID" value="RBP33616.1"/>
    <property type="molecule type" value="Genomic_DNA"/>
</dbReference>
<sequence length="76" mass="8727">MRWPIRALRKKYGRRIARAVSTFVKRSYIIVDEFWDIAPQLLLDKYLAHRRYGANVVHATQNLGQLAATAGSKELG</sequence>
<organism evidence="1 2">
    <name type="scientific">Eoetvoesiella caeni</name>
    <dbReference type="NCBI Taxonomy" id="645616"/>
    <lineage>
        <taxon>Bacteria</taxon>
        <taxon>Pseudomonadati</taxon>
        <taxon>Pseudomonadota</taxon>
        <taxon>Betaproteobacteria</taxon>
        <taxon>Burkholderiales</taxon>
        <taxon>Alcaligenaceae</taxon>
        <taxon>Eoetvoesiella</taxon>
    </lineage>
</organism>